<feature type="region of interest" description="Disordered" evidence="1">
    <location>
        <begin position="38"/>
        <end position="60"/>
    </location>
</feature>
<proteinExistence type="predicted"/>
<keyword evidence="2" id="KW-0472">Membrane</keyword>
<keyword evidence="2" id="KW-1133">Transmembrane helix</keyword>
<protein>
    <submittedName>
        <fullName evidence="3">Uncharacterized protein</fullName>
    </submittedName>
</protein>
<feature type="transmembrane region" description="Helical" evidence="2">
    <location>
        <begin position="12"/>
        <end position="30"/>
    </location>
</feature>
<evidence type="ECO:0000256" key="1">
    <source>
        <dbReference type="SAM" id="MobiDB-lite"/>
    </source>
</evidence>
<reference evidence="3" key="2">
    <citation type="journal article" date="2015" name="Fish Shellfish Immunol.">
        <title>Early steps in the European eel (Anguilla anguilla)-Vibrio vulnificus interaction in the gills: Role of the RtxA13 toxin.</title>
        <authorList>
            <person name="Callol A."/>
            <person name="Pajuelo D."/>
            <person name="Ebbesson L."/>
            <person name="Teles M."/>
            <person name="MacKenzie S."/>
            <person name="Amaro C."/>
        </authorList>
    </citation>
    <scope>NUCLEOTIDE SEQUENCE</scope>
</reference>
<keyword evidence="2" id="KW-0812">Transmembrane</keyword>
<name>A0A0E9X1G0_ANGAN</name>
<evidence type="ECO:0000256" key="2">
    <source>
        <dbReference type="SAM" id="Phobius"/>
    </source>
</evidence>
<reference evidence="3" key="1">
    <citation type="submission" date="2014-11" db="EMBL/GenBank/DDBJ databases">
        <authorList>
            <person name="Amaro Gonzalez C."/>
        </authorList>
    </citation>
    <scope>NUCLEOTIDE SEQUENCE</scope>
</reference>
<feature type="compositionally biased region" description="Polar residues" evidence="1">
    <location>
        <begin position="38"/>
        <end position="52"/>
    </location>
</feature>
<sequence length="60" mass="6540">MGLFCKSAASRGSLFILNFSLPHLSIFFLLTQMTSSSFPDSESEMTMTSKAGSTVLRCEP</sequence>
<accession>A0A0E9X1G0</accession>
<dbReference type="EMBL" id="GBXM01013039">
    <property type="protein sequence ID" value="JAH95538.1"/>
    <property type="molecule type" value="Transcribed_RNA"/>
</dbReference>
<organism evidence="3">
    <name type="scientific">Anguilla anguilla</name>
    <name type="common">European freshwater eel</name>
    <name type="synonym">Muraena anguilla</name>
    <dbReference type="NCBI Taxonomy" id="7936"/>
    <lineage>
        <taxon>Eukaryota</taxon>
        <taxon>Metazoa</taxon>
        <taxon>Chordata</taxon>
        <taxon>Craniata</taxon>
        <taxon>Vertebrata</taxon>
        <taxon>Euteleostomi</taxon>
        <taxon>Actinopterygii</taxon>
        <taxon>Neopterygii</taxon>
        <taxon>Teleostei</taxon>
        <taxon>Anguilliformes</taxon>
        <taxon>Anguillidae</taxon>
        <taxon>Anguilla</taxon>
    </lineage>
</organism>
<dbReference type="AlphaFoldDB" id="A0A0E9X1G0"/>
<evidence type="ECO:0000313" key="3">
    <source>
        <dbReference type="EMBL" id="JAH95538.1"/>
    </source>
</evidence>